<dbReference type="InterPro" id="IPR010593">
    <property type="entry name" value="DUF1159"/>
</dbReference>
<reference evidence="1 2" key="1">
    <citation type="journal article" date="2015" name="Antonie Van Leeuwenhoek">
        <title>Oricola cellulosilytica gen. nov., sp. nov., a cellulose-degrading bacterium of the family Phyllobacteriaceae isolated from surface seashore water, and emended descriptions of Mesorhizobium loti and Phyllobacterium myrsinacearum.</title>
        <authorList>
            <person name="Hameed A."/>
            <person name="Shahina M."/>
            <person name="Lai W.A."/>
            <person name="Lin S.Y."/>
            <person name="Young L.S."/>
            <person name="Liu Y.C."/>
            <person name="Hsu Y.H."/>
            <person name="Young C.C."/>
        </authorList>
    </citation>
    <scope>NUCLEOTIDE SEQUENCE [LARGE SCALE GENOMIC DNA]</scope>
    <source>
        <strain evidence="1 2">KCTC 52183</strain>
    </source>
</reference>
<evidence type="ECO:0000313" key="2">
    <source>
        <dbReference type="Proteomes" id="UP000291301"/>
    </source>
</evidence>
<dbReference type="PIRSF" id="PIRSF032064">
    <property type="entry name" value="UCP032064"/>
    <property type="match status" value="1"/>
</dbReference>
<dbReference type="PANTHER" id="PTHR36456">
    <property type="entry name" value="UPF0232 PROTEIN SCO3875"/>
    <property type="match status" value="1"/>
</dbReference>
<dbReference type="Proteomes" id="UP000291301">
    <property type="component" value="Unassembled WGS sequence"/>
</dbReference>
<accession>A0A4R0PBV3</accession>
<organism evidence="1 2">
    <name type="scientific">Oricola cellulosilytica</name>
    <dbReference type="NCBI Taxonomy" id="1429082"/>
    <lineage>
        <taxon>Bacteria</taxon>
        <taxon>Pseudomonadati</taxon>
        <taxon>Pseudomonadota</taxon>
        <taxon>Alphaproteobacteria</taxon>
        <taxon>Hyphomicrobiales</taxon>
        <taxon>Ahrensiaceae</taxon>
        <taxon>Oricola</taxon>
    </lineage>
</organism>
<name>A0A4R0PBV3_9HYPH</name>
<protein>
    <submittedName>
        <fullName evidence="1">DUF721 domain-containing protein</fullName>
    </submittedName>
</protein>
<sequence length="149" mass="16378">MVSAVLDPVLARRAGMTSALLGAWPEIVSGRLADTTRPQKINWPRRASEDDPFKPATLVVAAEGMAALHLQHQTGEIIQRVNAFFGFEAVDRLQLVHKAVAPAHKPPRRAAPLPREAEERLKALADGIEDEALREALIRLGRSVKRERG</sequence>
<gene>
    <name evidence="1" type="ORF">E0D97_13525</name>
</gene>
<dbReference type="InterPro" id="IPR007922">
    <property type="entry name" value="DciA-like"/>
</dbReference>
<proteinExistence type="predicted"/>
<dbReference type="EMBL" id="SJST01000005">
    <property type="protein sequence ID" value="TCD13531.1"/>
    <property type="molecule type" value="Genomic_DNA"/>
</dbReference>
<dbReference type="PANTHER" id="PTHR36456:SF1">
    <property type="entry name" value="UPF0232 PROTEIN SCO3875"/>
    <property type="match status" value="1"/>
</dbReference>
<comment type="caution">
    <text evidence="1">The sequence shown here is derived from an EMBL/GenBank/DDBJ whole genome shotgun (WGS) entry which is preliminary data.</text>
</comment>
<dbReference type="AlphaFoldDB" id="A0A4R0PBV3"/>
<dbReference type="Pfam" id="PF05258">
    <property type="entry name" value="DciA"/>
    <property type="match status" value="1"/>
</dbReference>
<keyword evidence="2" id="KW-1185">Reference proteome</keyword>
<evidence type="ECO:0000313" key="1">
    <source>
        <dbReference type="EMBL" id="TCD13531.1"/>
    </source>
</evidence>